<dbReference type="Gene3D" id="1.10.357.10">
    <property type="entry name" value="Tetracycline Repressor, domain 2"/>
    <property type="match status" value="1"/>
</dbReference>
<evidence type="ECO:0000256" key="1">
    <source>
        <dbReference type="ARBA" id="ARBA00023125"/>
    </source>
</evidence>
<gene>
    <name evidence="4" type="ORF">FC81_GL001182</name>
</gene>
<dbReference type="Proteomes" id="UP000051621">
    <property type="component" value="Unassembled WGS sequence"/>
</dbReference>
<evidence type="ECO:0000313" key="5">
    <source>
        <dbReference type="Proteomes" id="UP000051621"/>
    </source>
</evidence>
<evidence type="ECO:0000256" key="2">
    <source>
        <dbReference type="PROSITE-ProRule" id="PRU00335"/>
    </source>
</evidence>
<dbReference type="InterPro" id="IPR050624">
    <property type="entry name" value="HTH-type_Tx_Regulator"/>
</dbReference>
<dbReference type="PANTHER" id="PTHR43479:SF11">
    <property type="entry name" value="ACREF_ENVCD OPERON REPRESSOR-RELATED"/>
    <property type="match status" value="1"/>
</dbReference>
<sequence length="191" mass="22934">MLPKKLNPQVRRTHEWTFEALILLLQEKEFDKITIKEITNKAGIARQTFYRNYSDKDDIVQKYIDIIFMDFVKQLDGKKNSLDMCLCYFKTLKNYQPSLIELTQLYDSEVIYKMFSRYLDVFISFLKQKESTEKLHQQPKYLKRYQIMYQVGGAIFITSEWVKEKMVISVEEMARMLEFISSSNYFGDRKS</sequence>
<evidence type="ECO:0000313" key="4">
    <source>
        <dbReference type="EMBL" id="KRL01499.1"/>
    </source>
</evidence>
<reference evidence="4 5" key="1">
    <citation type="journal article" date="2015" name="Genome Announc.">
        <title>Expanding the biotechnology potential of lactobacilli through comparative genomics of 213 strains and associated genera.</title>
        <authorList>
            <person name="Sun Z."/>
            <person name="Harris H.M."/>
            <person name="McCann A."/>
            <person name="Guo C."/>
            <person name="Argimon S."/>
            <person name="Zhang W."/>
            <person name="Yang X."/>
            <person name="Jeffery I.B."/>
            <person name="Cooney J.C."/>
            <person name="Kagawa T.F."/>
            <person name="Liu W."/>
            <person name="Song Y."/>
            <person name="Salvetti E."/>
            <person name="Wrobel A."/>
            <person name="Rasinkangas P."/>
            <person name="Parkhill J."/>
            <person name="Rea M.C."/>
            <person name="O'Sullivan O."/>
            <person name="Ritari J."/>
            <person name="Douillard F.P."/>
            <person name="Paul Ross R."/>
            <person name="Yang R."/>
            <person name="Briner A.E."/>
            <person name="Felis G.E."/>
            <person name="de Vos W.M."/>
            <person name="Barrangou R."/>
            <person name="Klaenhammer T.R."/>
            <person name="Caufield P.W."/>
            <person name="Cui Y."/>
            <person name="Zhang H."/>
            <person name="O'Toole P.W."/>
        </authorList>
    </citation>
    <scope>NUCLEOTIDE SEQUENCE [LARGE SCALE GENOMIC DNA]</scope>
    <source>
        <strain evidence="4 5">DSM 19910</strain>
    </source>
</reference>
<dbReference type="Pfam" id="PF00440">
    <property type="entry name" value="TetR_N"/>
    <property type="match status" value="1"/>
</dbReference>
<dbReference type="EMBL" id="AZEF01000025">
    <property type="protein sequence ID" value="KRL01499.1"/>
    <property type="molecule type" value="Genomic_DNA"/>
</dbReference>
<protein>
    <recommendedName>
        <fullName evidence="3">HTH tetR-type domain-containing protein</fullName>
    </recommendedName>
</protein>
<dbReference type="PANTHER" id="PTHR43479">
    <property type="entry name" value="ACREF/ENVCD OPERON REPRESSOR-RELATED"/>
    <property type="match status" value="1"/>
</dbReference>
<dbReference type="SUPFAM" id="SSF46689">
    <property type="entry name" value="Homeodomain-like"/>
    <property type="match status" value="1"/>
</dbReference>
<name>A0A0R1MB72_9LACO</name>
<keyword evidence="1 2" id="KW-0238">DNA-binding</keyword>
<dbReference type="RefSeq" id="WP_057743934.1">
    <property type="nucleotide sequence ID" value="NZ_AZEF01000025.1"/>
</dbReference>
<dbReference type="PATRIC" id="fig|1423731.3.peg.1212"/>
<comment type="caution">
    <text evidence="4">The sequence shown here is derived from an EMBL/GenBank/DDBJ whole genome shotgun (WGS) entry which is preliminary data.</text>
</comment>
<dbReference type="InterPro" id="IPR001647">
    <property type="entry name" value="HTH_TetR"/>
</dbReference>
<keyword evidence="5" id="KW-1185">Reference proteome</keyword>
<proteinExistence type="predicted"/>
<feature type="DNA-binding region" description="H-T-H motif" evidence="2">
    <location>
        <begin position="34"/>
        <end position="53"/>
    </location>
</feature>
<feature type="domain" description="HTH tetR-type" evidence="3">
    <location>
        <begin position="11"/>
        <end position="71"/>
    </location>
</feature>
<dbReference type="STRING" id="1423731.FC81_GL001182"/>
<evidence type="ECO:0000259" key="3">
    <source>
        <dbReference type="PROSITE" id="PS50977"/>
    </source>
</evidence>
<dbReference type="PROSITE" id="PS50977">
    <property type="entry name" value="HTH_TETR_2"/>
    <property type="match status" value="1"/>
</dbReference>
<dbReference type="AlphaFoldDB" id="A0A0R1MB72"/>
<dbReference type="InterPro" id="IPR009057">
    <property type="entry name" value="Homeodomain-like_sf"/>
</dbReference>
<accession>A0A0R1MB72</accession>
<organism evidence="4 5">
    <name type="scientific">Liquorilactobacillus capillatus DSM 19910</name>
    <dbReference type="NCBI Taxonomy" id="1423731"/>
    <lineage>
        <taxon>Bacteria</taxon>
        <taxon>Bacillati</taxon>
        <taxon>Bacillota</taxon>
        <taxon>Bacilli</taxon>
        <taxon>Lactobacillales</taxon>
        <taxon>Lactobacillaceae</taxon>
        <taxon>Liquorilactobacillus</taxon>
    </lineage>
</organism>
<dbReference type="GO" id="GO:0003677">
    <property type="term" value="F:DNA binding"/>
    <property type="evidence" value="ECO:0007669"/>
    <property type="project" value="UniProtKB-UniRule"/>
</dbReference>